<keyword evidence="1" id="KW-1133">Transmembrane helix</keyword>
<protein>
    <submittedName>
        <fullName evidence="2">Uncharacterized protein</fullName>
    </submittedName>
</protein>
<name>A0A381RLQ2_9ZZZZ</name>
<dbReference type="EMBL" id="UINC01002036">
    <property type="protein sequence ID" value="SUZ92154.1"/>
    <property type="molecule type" value="Genomic_DNA"/>
</dbReference>
<dbReference type="AlphaFoldDB" id="A0A381RLQ2"/>
<feature type="transmembrane region" description="Helical" evidence="1">
    <location>
        <begin position="6"/>
        <end position="26"/>
    </location>
</feature>
<keyword evidence="1" id="KW-0472">Membrane</keyword>
<proteinExistence type="predicted"/>
<reference evidence="2" key="1">
    <citation type="submission" date="2018-05" db="EMBL/GenBank/DDBJ databases">
        <authorList>
            <person name="Lanie J.A."/>
            <person name="Ng W.-L."/>
            <person name="Kazmierczak K.M."/>
            <person name="Andrzejewski T.M."/>
            <person name="Davidsen T.M."/>
            <person name="Wayne K.J."/>
            <person name="Tettelin H."/>
            <person name="Glass J.I."/>
            <person name="Rusch D."/>
            <person name="Podicherti R."/>
            <person name="Tsui H.-C.T."/>
            <person name="Winkler M.E."/>
        </authorList>
    </citation>
    <scope>NUCLEOTIDE SEQUENCE</scope>
</reference>
<evidence type="ECO:0000313" key="2">
    <source>
        <dbReference type="EMBL" id="SUZ92154.1"/>
    </source>
</evidence>
<gene>
    <name evidence="2" type="ORF">METZ01_LOCUS45008</name>
</gene>
<accession>A0A381RLQ2</accession>
<evidence type="ECO:0000256" key="1">
    <source>
        <dbReference type="SAM" id="Phobius"/>
    </source>
</evidence>
<sequence length="53" mass="6459">MIFCTCFVLILKVLFLFFLVFIVNYMKYNNNLIKYKTEKYKLKNYIACNNGIF</sequence>
<keyword evidence="1" id="KW-0812">Transmembrane</keyword>
<organism evidence="2">
    <name type="scientific">marine metagenome</name>
    <dbReference type="NCBI Taxonomy" id="408172"/>
    <lineage>
        <taxon>unclassified sequences</taxon>
        <taxon>metagenomes</taxon>
        <taxon>ecological metagenomes</taxon>
    </lineage>
</organism>